<proteinExistence type="predicted"/>
<reference evidence="2 3" key="1">
    <citation type="submission" date="2018-11" db="EMBL/GenBank/DDBJ databases">
        <title>Genomic analyses of the natural microbiome of Caenorhabditis elegans.</title>
        <authorList>
            <person name="Samuel B."/>
        </authorList>
    </citation>
    <scope>NUCLEOTIDE SEQUENCE [LARGE SCALE GENOMIC DNA]</scope>
    <source>
        <strain evidence="2 3">BIGb0473</strain>
    </source>
</reference>
<gene>
    <name evidence="2" type="ORF">EDF85_4774</name>
</gene>
<feature type="domain" description="GYF" evidence="1">
    <location>
        <begin position="1152"/>
        <end position="1201"/>
    </location>
</feature>
<dbReference type="InterPro" id="IPR036525">
    <property type="entry name" value="Tubulin/FtsZ_GTPase_sf"/>
</dbReference>
<name>A0A9X8EGA6_PSEPU</name>
<sequence>MNENAQPSGPAALNMVSEKIHPTLFIALGGTGMKVNIRLRRRILNAIWGGNNQVQQIADFPLVQFINFDLDAGEVTQDGKSIKTDVLAEQVAFTSEEKIIEPLNLSKYTHSMDELNRHREVAEWFPLTPDKIRALGIDPSKGAGQIRALSRLYFYDKYPVIRDKLRDKVGRLLANIGGNADKLKKLGLEIDPGKIRIVISGSAAGGTGSGSFLDMGYLAKAILKEHNIAGKVDLFFVLPGGFHAYNTERVQANGYAALMELETSMRGNRLVKHWDATDNLFIDNRPYDDVYIIDNSNVAQAKTSDQEDVYEMLSDVLFTDFTSQDFANKKRSIAVNQNQHKIRSYTVRLPQDYGDDTELRFPCSYSSLGQAVLDTQIDARQNVRLSRQVQQMLKAFFGIANASANDNRPTDRERDDFLREQLNVTPRTFTELPDFLSKVELTLATGEFTHYQIADDLLLVEGDNSITAQIEQKVEALFERLHSGGADKDQWLTHVREIQQQLERDTKGSNIDSAERNHEVRIKENRQRRLAELVREDALPEKLFRRLDDDERGGLDYTLALVEMLKDRLENEGSGIIPALEKNAARFKELAEKLESSELAREFERLKETTGGGLMARLSGKDKQAETVLTQVKDTLRDSLLFYVRHVAAREAAQLLRELSDWLGRKESVDQSGRAVWNGFVGRLQDGRNAVDQLLRRIETDISKIDASIKEKHATLIPLALVQNSEEQPVDGAQVREWAKDAFKDFGGSKTLFGKLQDEEGQEELLSKLRAKAVQQLPRQTQGTDPLLSALAALTPDEQREKFRQLLQRAMPWTPLNLTGGFGIGKDRYTCLVGVQDANEFKRTYGAMLGQCLPQGTGMTAGQIQFVESGTPGKLICFTELSGFPLPALTPLPTYLASYRKESTTIPLHSHKRISQFVQPIQFTQEQYRQFAEDFKLYLHAVVMGVLRRNPSERYELMIDQDYFSVGDEFAIRQNGLNQLQRKDIEDQLRQRYEQLRSPQQLAAMVALFEDLRRGAYKPQMRQDEIGVSSLYQTFPYKIAELLKNEYDNRLKRQAPDNAERLVEQARALLQQFTEPVSGSRADVYRDEVHDEHSEKRTLLKDFFTSGWLDSLFQPAASTAPVAAPMPGMAPPPPPGAAGMVPPPVAAPQYSYHLSVAGTNYGPYTTSQLQQYVQTGQVTRDSLLWREGMAAWLGAGQIAELAHLFAPTPAAAPPVGTPPPVAPMAPPPVN</sequence>
<dbReference type="InterPro" id="IPR025904">
    <property type="entry name" value="Tubulin-like"/>
</dbReference>
<accession>A0A9X8EGA6</accession>
<dbReference type="Proteomes" id="UP000269115">
    <property type="component" value="Unassembled WGS sequence"/>
</dbReference>
<dbReference type="EMBL" id="RJUR01000018">
    <property type="protein sequence ID" value="ROQ43937.1"/>
    <property type="molecule type" value="Genomic_DNA"/>
</dbReference>
<comment type="caution">
    <text evidence="2">The sequence shown here is derived from an EMBL/GenBank/DDBJ whole genome shotgun (WGS) entry which is preliminary data.</text>
</comment>
<dbReference type="AlphaFoldDB" id="A0A9X8EGA6"/>
<organism evidence="2 3">
    <name type="scientific">Pseudomonas putida</name>
    <name type="common">Arthrobacter siderocapsulatus</name>
    <dbReference type="NCBI Taxonomy" id="303"/>
    <lineage>
        <taxon>Bacteria</taxon>
        <taxon>Pseudomonadati</taxon>
        <taxon>Pseudomonadota</taxon>
        <taxon>Gammaproteobacteria</taxon>
        <taxon>Pseudomonadales</taxon>
        <taxon>Pseudomonadaceae</taxon>
        <taxon>Pseudomonas</taxon>
    </lineage>
</organism>
<dbReference type="RefSeq" id="WP_054916014.1">
    <property type="nucleotide sequence ID" value="NZ_RJUR01000018.1"/>
</dbReference>
<evidence type="ECO:0000259" key="1">
    <source>
        <dbReference type="Pfam" id="PF14237"/>
    </source>
</evidence>
<evidence type="ECO:0000313" key="2">
    <source>
        <dbReference type="EMBL" id="ROQ43937.1"/>
    </source>
</evidence>
<dbReference type="Gene3D" id="3.40.50.1440">
    <property type="entry name" value="Tubulin/FtsZ, GTPase domain"/>
    <property type="match status" value="1"/>
</dbReference>
<evidence type="ECO:0000313" key="3">
    <source>
        <dbReference type="Proteomes" id="UP000269115"/>
    </source>
</evidence>
<dbReference type="Pfam" id="PF14237">
    <property type="entry name" value="GYF_2"/>
    <property type="match status" value="1"/>
</dbReference>
<dbReference type="Pfam" id="PF13809">
    <property type="entry name" value="Tubulin_2"/>
    <property type="match status" value="1"/>
</dbReference>
<dbReference type="InterPro" id="IPR025640">
    <property type="entry name" value="GYF_2"/>
</dbReference>
<protein>
    <submittedName>
        <fullName evidence="2">Uncharacterized protein DUF4339</fullName>
    </submittedName>
</protein>